<comment type="caution">
    <text evidence="2">The sequence shown here is derived from an EMBL/GenBank/DDBJ whole genome shotgun (WGS) entry which is preliminary data.</text>
</comment>
<evidence type="ECO:0000259" key="1">
    <source>
        <dbReference type="Pfam" id="PF13643"/>
    </source>
</evidence>
<dbReference type="Pfam" id="PF13643">
    <property type="entry name" value="DUF4145"/>
    <property type="match status" value="1"/>
</dbReference>
<sequence>MDNNENYFYSFLEPLSKELAKLAYDLENSIYASPRTMLTHSRVFIENILHKVIVAESLINQSPSNLKERLDLLNERGYLTEEIRNALHHIRMKGNQAAHNSRIFRYSEALITWEYLYKIVRWYVEVYGPIHLTVPDYVDPNPLNGQAYESSELEVRLKEMENLLLSSMQKLTDNTSYEEVASSIVDTTQKFEAPGFTSIRTISYKGNTLEVPYFLRDAFLLPQRFDKSTTFLIRLGAEEQARIMSELPKDLEGLHQYVKRYSEKNDKTFFKELKIYIEQEKVRRQLQIQRPGELFFFYQDDYVVVTEKLSNIPLTPEEFHSIPSLLKQLNKNDINIVGQLPQELVILAKYENVGIGTVEKLFRQLKERQTYSEE</sequence>
<dbReference type="OrthoDB" id="2451832at2"/>
<dbReference type="RefSeq" id="WP_160910128.1">
    <property type="nucleotide sequence ID" value="NZ_WMEQ01000018.1"/>
</dbReference>
<dbReference type="EMBL" id="WMEQ01000018">
    <property type="protein sequence ID" value="MYL35572.1"/>
    <property type="molecule type" value="Genomic_DNA"/>
</dbReference>
<name>A0A6I5A5Q7_9BACI</name>
<evidence type="ECO:0000313" key="3">
    <source>
        <dbReference type="Proteomes" id="UP000468638"/>
    </source>
</evidence>
<feature type="domain" description="DUF4145" evidence="1">
    <location>
        <begin position="30"/>
        <end position="100"/>
    </location>
</feature>
<dbReference type="InterPro" id="IPR025285">
    <property type="entry name" value="DUF4145"/>
</dbReference>
<protein>
    <submittedName>
        <fullName evidence="2">DUF4145 domain-containing protein</fullName>
    </submittedName>
</protein>
<reference evidence="2 3" key="1">
    <citation type="submission" date="2019-11" db="EMBL/GenBank/DDBJ databases">
        <title>Genome sequences of 17 halophilic strains isolated from different environments.</title>
        <authorList>
            <person name="Furrow R.E."/>
        </authorList>
    </citation>
    <scope>NUCLEOTIDE SEQUENCE [LARGE SCALE GENOMIC DNA]</scope>
    <source>
        <strain evidence="2 3">22514_16_FS</strain>
    </source>
</reference>
<evidence type="ECO:0000313" key="2">
    <source>
        <dbReference type="EMBL" id="MYL35572.1"/>
    </source>
</evidence>
<dbReference type="Proteomes" id="UP000468638">
    <property type="component" value="Unassembled WGS sequence"/>
</dbReference>
<gene>
    <name evidence="2" type="ORF">GLW05_18505</name>
</gene>
<dbReference type="AlphaFoldDB" id="A0A6I5A5Q7"/>
<proteinExistence type="predicted"/>
<organism evidence="2 3">
    <name type="scientific">Pontibacillus yanchengensis</name>
    <dbReference type="NCBI Taxonomy" id="462910"/>
    <lineage>
        <taxon>Bacteria</taxon>
        <taxon>Bacillati</taxon>
        <taxon>Bacillota</taxon>
        <taxon>Bacilli</taxon>
        <taxon>Bacillales</taxon>
        <taxon>Bacillaceae</taxon>
        <taxon>Pontibacillus</taxon>
    </lineage>
</organism>
<accession>A0A6I5A5Q7</accession>